<protein>
    <submittedName>
        <fullName evidence="1">VVA0879 family protein</fullName>
    </submittedName>
</protein>
<dbReference type="RefSeq" id="WP_323244605.1">
    <property type="nucleotide sequence ID" value="NZ_JAYGHK010000053.1"/>
</dbReference>
<name>A0ABU5UTH5_NODSP</name>
<organism evidence="1 2">
    <name type="scientific">Nodularia spumigena UHCC 0060</name>
    <dbReference type="NCBI Taxonomy" id="3110300"/>
    <lineage>
        <taxon>Bacteria</taxon>
        <taxon>Bacillati</taxon>
        <taxon>Cyanobacteriota</taxon>
        <taxon>Cyanophyceae</taxon>
        <taxon>Nostocales</taxon>
        <taxon>Nodulariaceae</taxon>
        <taxon>Nodularia</taxon>
    </lineage>
</organism>
<gene>
    <name evidence="1" type="ORF">VB695_15995</name>
</gene>
<reference evidence="1 2" key="1">
    <citation type="submission" date="2023-12" db="EMBL/GenBank/DDBJ databases">
        <title>Baltic Sea Cyanobacteria.</title>
        <authorList>
            <person name="Delbaje E."/>
            <person name="Fewer D.P."/>
            <person name="Shishido T.K."/>
        </authorList>
    </citation>
    <scope>NUCLEOTIDE SEQUENCE [LARGE SCALE GENOMIC DNA]</scope>
    <source>
        <strain evidence="1 2">UHCC 0060</strain>
    </source>
</reference>
<comment type="caution">
    <text evidence="1">The sequence shown here is derived from an EMBL/GenBank/DDBJ whole genome shotgun (WGS) entry which is preliminary data.</text>
</comment>
<dbReference type="NCBIfam" id="NF041591">
    <property type="entry name" value="CxxC_VVA0879"/>
    <property type="match status" value="1"/>
</dbReference>
<accession>A0ABU5UTH5</accession>
<sequence length="43" mass="4957">MTKEEWLLEGQTLFGKDILEWKFKCPCCGNIATAEDYKKAGFI</sequence>
<keyword evidence="2" id="KW-1185">Reference proteome</keyword>
<evidence type="ECO:0000313" key="1">
    <source>
        <dbReference type="EMBL" id="MEA5609551.1"/>
    </source>
</evidence>
<proteinExistence type="predicted"/>
<dbReference type="Proteomes" id="UP001303285">
    <property type="component" value="Unassembled WGS sequence"/>
</dbReference>
<dbReference type="EMBL" id="JAYGHK010000053">
    <property type="protein sequence ID" value="MEA5609551.1"/>
    <property type="molecule type" value="Genomic_DNA"/>
</dbReference>
<evidence type="ECO:0000313" key="2">
    <source>
        <dbReference type="Proteomes" id="UP001303285"/>
    </source>
</evidence>
<dbReference type="InterPro" id="IPR048166">
    <property type="entry name" value="VVA0879-like"/>
</dbReference>